<reference evidence="7 8" key="1">
    <citation type="submission" date="2020-07" db="EMBL/GenBank/DDBJ databases">
        <title>Sequencing the genomes of 1000 actinobacteria strains.</title>
        <authorList>
            <person name="Klenk H.-P."/>
        </authorList>
    </citation>
    <scope>NUCLEOTIDE SEQUENCE [LARGE SCALE GENOMIC DNA]</scope>
    <source>
        <strain evidence="7 8">DSM 45975</strain>
    </source>
</reference>
<accession>A0A839DRV5</accession>
<evidence type="ECO:0000313" key="7">
    <source>
        <dbReference type="EMBL" id="MBA8824722.1"/>
    </source>
</evidence>
<evidence type="ECO:0000256" key="3">
    <source>
        <dbReference type="ARBA" id="ARBA00022989"/>
    </source>
</evidence>
<evidence type="ECO:0000256" key="1">
    <source>
        <dbReference type="ARBA" id="ARBA00004141"/>
    </source>
</evidence>
<dbReference type="SUPFAM" id="SSF141322">
    <property type="entry name" value="NfeD domain-like"/>
    <property type="match status" value="1"/>
</dbReference>
<dbReference type="InterPro" id="IPR002810">
    <property type="entry name" value="NfeD-like_C"/>
</dbReference>
<dbReference type="InterPro" id="IPR012340">
    <property type="entry name" value="NA-bd_OB-fold"/>
</dbReference>
<dbReference type="GO" id="GO:0006508">
    <property type="term" value="P:proteolysis"/>
    <property type="evidence" value="ECO:0007669"/>
    <property type="project" value="UniProtKB-KW"/>
</dbReference>
<evidence type="ECO:0000256" key="4">
    <source>
        <dbReference type="ARBA" id="ARBA00023136"/>
    </source>
</evidence>
<dbReference type="Pfam" id="PF01957">
    <property type="entry name" value="NfeD"/>
    <property type="match status" value="1"/>
</dbReference>
<keyword evidence="2 5" id="KW-0812">Transmembrane</keyword>
<protein>
    <submittedName>
        <fullName evidence="7">Membrane protein implicated in regulation of membrane protease activity</fullName>
    </submittedName>
</protein>
<feature type="domain" description="NfeD-like C-terminal" evidence="6">
    <location>
        <begin position="80"/>
        <end position="137"/>
    </location>
</feature>
<keyword evidence="7" id="KW-0378">Hydrolase</keyword>
<dbReference type="GO" id="GO:0008233">
    <property type="term" value="F:peptidase activity"/>
    <property type="evidence" value="ECO:0007669"/>
    <property type="project" value="UniProtKB-KW"/>
</dbReference>
<dbReference type="AlphaFoldDB" id="A0A839DRV5"/>
<keyword evidence="8" id="KW-1185">Reference proteome</keyword>
<dbReference type="Proteomes" id="UP000569329">
    <property type="component" value="Unassembled WGS sequence"/>
</dbReference>
<keyword evidence="3 5" id="KW-1133">Transmembrane helix</keyword>
<dbReference type="EMBL" id="JACGWZ010000002">
    <property type="protein sequence ID" value="MBA8824722.1"/>
    <property type="molecule type" value="Genomic_DNA"/>
</dbReference>
<evidence type="ECO:0000256" key="2">
    <source>
        <dbReference type="ARBA" id="ARBA00022692"/>
    </source>
</evidence>
<dbReference type="GO" id="GO:0005886">
    <property type="term" value="C:plasma membrane"/>
    <property type="evidence" value="ECO:0007669"/>
    <property type="project" value="TreeGrafter"/>
</dbReference>
<evidence type="ECO:0000256" key="5">
    <source>
        <dbReference type="SAM" id="Phobius"/>
    </source>
</evidence>
<dbReference type="Gene3D" id="2.40.50.140">
    <property type="entry name" value="Nucleic acid-binding proteins"/>
    <property type="match status" value="1"/>
</dbReference>
<evidence type="ECO:0000259" key="6">
    <source>
        <dbReference type="Pfam" id="PF01957"/>
    </source>
</evidence>
<proteinExistence type="predicted"/>
<dbReference type="PANTHER" id="PTHR33507">
    <property type="entry name" value="INNER MEMBRANE PROTEIN YBBJ"/>
    <property type="match status" value="1"/>
</dbReference>
<evidence type="ECO:0000313" key="8">
    <source>
        <dbReference type="Proteomes" id="UP000569329"/>
    </source>
</evidence>
<keyword evidence="7" id="KW-0645">Protease</keyword>
<feature type="transmembrane region" description="Helical" evidence="5">
    <location>
        <begin position="44"/>
        <end position="63"/>
    </location>
</feature>
<dbReference type="PANTHER" id="PTHR33507:SF3">
    <property type="entry name" value="INNER MEMBRANE PROTEIN YBBJ"/>
    <property type="match status" value="1"/>
</dbReference>
<gene>
    <name evidence="7" type="ORF">FHX42_002069</name>
</gene>
<keyword evidence="4 5" id="KW-0472">Membrane</keyword>
<sequence length="141" mass="14501">MAALVWLIAGLVLVAAEVISGELVLLMLGAAAIGTAGVSALGAPVWLEALVFAALSGGLVMLARPALKRKLSHQELRTNVDALIGSRAVVESTVDARDGRVRIGGDVWSARAFDEAQVLETGRTVMVMDISGAIAVVSAEP</sequence>
<comment type="caution">
    <text evidence="7">The sequence shown here is derived from an EMBL/GenBank/DDBJ whole genome shotgun (WGS) entry which is preliminary data.</text>
</comment>
<name>A0A839DRV5_9PSEU</name>
<comment type="subcellular location">
    <subcellularLocation>
        <location evidence="1">Membrane</location>
        <topology evidence="1">Multi-pass membrane protein</topology>
    </subcellularLocation>
</comment>
<organism evidence="7 8">
    <name type="scientific">Halosaccharopolyspora lacisalsi</name>
    <dbReference type="NCBI Taxonomy" id="1000566"/>
    <lineage>
        <taxon>Bacteria</taxon>
        <taxon>Bacillati</taxon>
        <taxon>Actinomycetota</taxon>
        <taxon>Actinomycetes</taxon>
        <taxon>Pseudonocardiales</taxon>
        <taxon>Pseudonocardiaceae</taxon>
        <taxon>Halosaccharopolyspora</taxon>
    </lineage>
</organism>
<dbReference type="InterPro" id="IPR052165">
    <property type="entry name" value="Membrane_assoc_protease"/>
</dbReference>